<protein>
    <recommendedName>
        <fullName evidence="3">Right handed beta helix domain-containing protein</fullName>
    </recommendedName>
</protein>
<gene>
    <name evidence="1" type="ORF">PROFUN_04122</name>
</gene>
<dbReference type="InParanoid" id="A0A2P6NJK5"/>
<dbReference type="EMBL" id="MDYQ01000069">
    <property type="protein sequence ID" value="PRP84131.1"/>
    <property type="molecule type" value="Genomic_DNA"/>
</dbReference>
<reference evidence="1 2" key="1">
    <citation type="journal article" date="2018" name="Genome Biol. Evol.">
        <title>Multiple Roots of Fruiting Body Formation in Amoebozoa.</title>
        <authorList>
            <person name="Hillmann F."/>
            <person name="Forbes G."/>
            <person name="Novohradska S."/>
            <person name="Ferling I."/>
            <person name="Riege K."/>
            <person name="Groth M."/>
            <person name="Westermann M."/>
            <person name="Marz M."/>
            <person name="Spaller T."/>
            <person name="Winckler T."/>
            <person name="Schaap P."/>
            <person name="Glockner G."/>
        </authorList>
    </citation>
    <scope>NUCLEOTIDE SEQUENCE [LARGE SCALE GENOMIC DNA]</scope>
    <source>
        <strain evidence="1 2">Jena</strain>
    </source>
</reference>
<comment type="caution">
    <text evidence="1">The sequence shown here is derived from an EMBL/GenBank/DDBJ whole genome shotgun (WGS) entry which is preliminary data.</text>
</comment>
<evidence type="ECO:0000313" key="1">
    <source>
        <dbReference type="EMBL" id="PRP84131.1"/>
    </source>
</evidence>
<dbReference type="Proteomes" id="UP000241769">
    <property type="component" value="Unassembled WGS sequence"/>
</dbReference>
<sequence>MEEDNIDGRNLPFNWSHIYFTNCPGLFPSNLSNITINHCIFGKSSMVAEVEGSTASITDNHFYATTLNIISTSENLPGHTIIHDNEIYSSQITATVSSSSGVQSCGISSNYLNTSSVISYLLTTETTANTSITSNCGEHDSGLLLFHSRLTNEEIDYSHFTIYDNIGLGFSLKTRNAR</sequence>
<proteinExistence type="predicted"/>
<dbReference type="AlphaFoldDB" id="A0A2P6NJK5"/>
<name>A0A2P6NJK5_9EUKA</name>
<organism evidence="1 2">
    <name type="scientific">Planoprotostelium fungivorum</name>
    <dbReference type="NCBI Taxonomy" id="1890364"/>
    <lineage>
        <taxon>Eukaryota</taxon>
        <taxon>Amoebozoa</taxon>
        <taxon>Evosea</taxon>
        <taxon>Variosea</taxon>
        <taxon>Cavosteliida</taxon>
        <taxon>Cavosteliaceae</taxon>
        <taxon>Planoprotostelium</taxon>
    </lineage>
</organism>
<evidence type="ECO:0008006" key="3">
    <source>
        <dbReference type="Google" id="ProtNLM"/>
    </source>
</evidence>
<accession>A0A2P6NJK5</accession>
<keyword evidence="2" id="KW-1185">Reference proteome</keyword>
<evidence type="ECO:0000313" key="2">
    <source>
        <dbReference type="Proteomes" id="UP000241769"/>
    </source>
</evidence>